<evidence type="ECO:0000313" key="1">
    <source>
        <dbReference type="EMBL" id="GAA4356025.1"/>
    </source>
</evidence>
<dbReference type="EMBL" id="BAABGZ010000018">
    <property type="protein sequence ID" value="GAA4356025.1"/>
    <property type="molecule type" value="Genomic_DNA"/>
</dbReference>
<reference evidence="2" key="1">
    <citation type="journal article" date="2019" name="Int. J. Syst. Evol. Microbiol.">
        <title>The Global Catalogue of Microorganisms (GCM) 10K type strain sequencing project: providing services to taxonomists for standard genome sequencing and annotation.</title>
        <authorList>
            <consortium name="The Broad Institute Genomics Platform"/>
            <consortium name="The Broad Institute Genome Sequencing Center for Infectious Disease"/>
            <person name="Wu L."/>
            <person name="Ma J."/>
        </authorList>
    </citation>
    <scope>NUCLEOTIDE SEQUENCE [LARGE SCALE GENOMIC DNA]</scope>
    <source>
        <strain evidence="2">JCM 17923</strain>
    </source>
</reference>
<gene>
    <name evidence="1" type="ORF">GCM10023185_19420</name>
</gene>
<evidence type="ECO:0000313" key="2">
    <source>
        <dbReference type="Proteomes" id="UP001501153"/>
    </source>
</evidence>
<protein>
    <recommendedName>
        <fullName evidence="3">Transposase</fullName>
    </recommendedName>
</protein>
<organism evidence="1 2">
    <name type="scientific">Hymenobacter saemangeumensis</name>
    <dbReference type="NCBI Taxonomy" id="1084522"/>
    <lineage>
        <taxon>Bacteria</taxon>
        <taxon>Pseudomonadati</taxon>
        <taxon>Bacteroidota</taxon>
        <taxon>Cytophagia</taxon>
        <taxon>Cytophagales</taxon>
        <taxon>Hymenobacteraceae</taxon>
        <taxon>Hymenobacter</taxon>
    </lineage>
</organism>
<name>A0ABP8ID06_9BACT</name>
<evidence type="ECO:0008006" key="3">
    <source>
        <dbReference type="Google" id="ProtNLM"/>
    </source>
</evidence>
<dbReference type="Proteomes" id="UP001501153">
    <property type="component" value="Unassembled WGS sequence"/>
</dbReference>
<comment type="caution">
    <text evidence="1">The sequence shown here is derived from an EMBL/GenBank/DDBJ whole genome shotgun (WGS) entry which is preliminary data.</text>
</comment>
<sequence length="55" mass="6305">MIAADFLGRVLEKLPYKAHTVLTDKGGLFTLQPHQWFPDGHSFDHICRAFGVEHR</sequence>
<proteinExistence type="predicted"/>
<keyword evidence="2" id="KW-1185">Reference proteome</keyword>
<accession>A0ABP8ID06</accession>